<keyword evidence="2 5" id="KW-0694">RNA-binding</keyword>
<dbReference type="InterPro" id="IPR029751">
    <property type="entry name" value="Ribosomal_L25_dom"/>
</dbReference>
<proteinExistence type="inferred from homology"/>
<dbReference type="NCBIfam" id="TIGR00731">
    <property type="entry name" value="bL25_bact_ctc"/>
    <property type="match status" value="1"/>
</dbReference>
<dbReference type="InterPro" id="IPR020056">
    <property type="entry name" value="Rbsml_bL25/Gln-tRNA_synth_N"/>
</dbReference>
<dbReference type="AlphaFoldDB" id="K6EDE1"/>
<dbReference type="InterPro" id="IPR020057">
    <property type="entry name" value="Ribosomal_bL25_b-dom"/>
</dbReference>
<organism evidence="8 9">
    <name type="scientific">Neobacillus bataviensis LMG 21833</name>
    <dbReference type="NCBI Taxonomy" id="1117379"/>
    <lineage>
        <taxon>Bacteria</taxon>
        <taxon>Bacillati</taxon>
        <taxon>Bacillota</taxon>
        <taxon>Bacilli</taxon>
        <taxon>Bacillales</taxon>
        <taxon>Bacillaceae</taxon>
        <taxon>Neobacillus</taxon>
    </lineage>
</organism>
<dbReference type="InterPro" id="IPR020930">
    <property type="entry name" value="Ribosomal_uL5_bac-type"/>
</dbReference>
<evidence type="ECO:0000313" key="8">
    <source>
        <dbReference type="EMBL" id="EKN71471.1"/>
    </source>
</evidence>
<keyword evidence="9" id="KW-1185">Reference proteome</keyword>
<dbReference type="InterPro" id="IPR001021">
    <property type="entry name" value="Ribosomal_bL25_long"/>
</dbReference>
<comment type="caution">
    <text evidence="8">The sequence shown here is derived from an EMBL/GenBank/DDBJ whole genome shotgun (WGS) entry which is preliminary data.</text>
</comment>
<name>K6EDE1_9BACI</name>
<dbReference type="OrthoDB" id="9790002at2"/>
<keyword evidence="4 5" id="KW-0687">Ribonucleoprotein</keyword>
<dbReference type="CDD" id="cd00495">
    <property type="entry name" value="Ribosomal_L25_TL5_CTC"/>
    <property type="match status" value="1"/>
</dbReference>
<dbReference type="EMBL" id="AJLS01000008">
    <property type="protein sequence ID" value="EKN71471.1"/>
    <property type="molecule type" value="Genomic_DNA"/>
</dbReference>
<comment type="function">
    <text evidence="5">This is one of the proteins that binds to the 5S RNA in the ribosome where it forms part of the central protuberance.</text>
</comment>
<evidence type="ECO:0000256" key="3">
    <source>
        <dbReference type="ARBA" id="ARBA00022980"/>
    </source>
</evidence>
<dbReference type="STRING" id="1117379.BABA_01495"/>
<evidence type="ECO:0000256" key="5">
    <source>
        <dbReference type="HAMAP-Rule" id="MF_01334"/>
    </source>
</evidence>
<dbReference type="RefSeq" id="WP_007083342.1">
    <property type="nucleotide sequence ID" value="NZ_AJLS01000008.1"/>
</dbReference>
<dbReference type="Gene3D" id="2.170.120.20">
    <property type="entry name" value="Ribosomal protein L25, beta domain"/>
    <property type="match status" value="1"/>
</dbReference>
<dbReference type="GO" id="GO:0003735">
    <property type="term" value="F:structural constituent of ribosome"/>
    <property type="evidence" value="ECO:0007669"/>
    <property type="project" value="InterPro"/>
</dbReference>
<dbReference type="PANTHER" id="PTHR33284">
    <property type="entry name" value="RIBOSOMAL PROTEIN L25/GLN-TRNA SYNTHETASE, ANTI-CODON-BINDING DOMAIN-CONTAINING PROTEIN"/>
    <property type="match status" value="1"/>
</dbReference>
<dbReference type="PATRIC" id="fig|1117379.3.peg.314"/>
<feature type="domain" description="Large ribosomal subunit protein bL25 beta" evidence="7">
    <location>
        <begin position="98"/>
        <end position="179"/>
    </location>
</feature>
<comment type="similarity">
    <text evidence="5">Belongs to the bacterial ribosomal protein bL25 family. CTC subfamily.</text>
</comment>
<dbReference type="GO" id="GO:0006412">
    <property type="term" value="P:translation"/>
    <property type="evidence" value="ECO:0007669"/>
    <property type="project" value="UniProtKB-UniRule"/>
</dbReference>
<dbReference type="SUPFAM" id="SSF50715">
    <property type="entry name" value="Ribosomal protein L25-like"/>
    <property type="match status" value="1"/>
</dbReference>
<evidence type="ECO:0000259" key="7">
    <source>
        <dbReference type="Pfam" id="PF14693"/>
    </source>
</evidence>
<dbReference type="GO" id="GO:0022625">
    <property type="term" value="C:cytosolic large ribosomal subunit"/>
    <property type="evidence" value="ECO:0007669"/>
    <property type="project" value="TreeGrafter"/>
</dbReference>
<comment type="subunit">
    <text evidence="5">Part of the 50S ribosomal subunit; part of the 5S rRNA/L5/L18/L25 subcomplex. Contacts the 5S rRNA. Binds to the 5S rRNA independently of L5 and L18.</text>
</comment>
<reference evidence="8 9" key="1">
    <citation type="journal article" date="2012" name="Front. Microbiol.">
        <title>Redundancy and modularity in membrane-associated dissimilatory nitrate reduction in Bacillus.</title>
        <authorList>
            <person name="Heylen K."/>
            <person name="Keltjens J."/>
        </authorList>
    </citation>
    <scope>NUCLEOTIDE SEQUENCE [LARGE SCALE GENOMIC DNA]</scope>
    <source>
        <strain evidence="9">LMG 21833T</strain>
    </source>
</reference>
<evidence type="ECO:0000256" key="4">
    <source>
        <dbReference type="ARBA" id="ARBA00023274"/>
    </source>
</evidence>
<keyword evidence="1 5" id="KW-0699">rRNA-binding</keyword>
<evidence type="ECO:0000256" key="1">
    <source>
        <dbReference type="ARBA" id="ARBA00022730"/>
    </source>
</evidence>
<dbReference type="eggNOG" id="COG1825">
    <property type="taxonomic scope" value="Bacteria"/>
</dbReference>
<dbReference type="Proteomes" id="UP000006316">
    <property type="component" value="Unassembled WGS sequence"/>
</dbReference>
<dbReference type="InterPro" id="IPR011035">
    <property type="entry name" value="Ribosomal_bL25/Gln-tRNA_synth"/>
</dbReference>
<evidence type="ECO:0000256" key="2">
    <source>
        <dbReference type="ARBA" id="ARBA00022884"/>
    </source>
</evidence>
<dbReference type="Pfam" id="PF01386">
    <property type="entry name" value="Ribosomal_L25p"/>
    <property type="match status" value="1"/>
</dbReference>
<protein>
    <recommendedName>
        <fullName evidence="5">Large ribosomal subunit protein bL25</fullName>
    </recommendedName>
    <alternativeName>
        <fullName evidence="5">General stress protein CTC</fullName>
    </alternativeName>
</protein>
<evidence type="ECO:0000259" key="6">
    <source>
        <dbReference type="Pfam" id="PF01386"/>
    </source>
</evidence>
<sequence>MSTLVAQERKNFKKSTSKKLRNDGKIPAIVYGNNIDTKSISIKNADLLKVMRDIGRNGILSLSLDGKSKNVMLRDYQNDPVTREILHVDFLQVDKHTEINAKVSVILKGTSKGEKVGGIAKQYLHELDITAKANDIPNDIEIDITDSEIGHAVKVADIKKDYSNCSINHEDDETIVMIDYVKSETEEAEDASKVEVSGV</sequence>
<dbReference type="HAMAP" id="MF_01334">
    <property type="entry name" value="Ribosomal_bL25_CTC"/>
    <property type="match status" value="1"/>
</dbReference>
<dbReference type="PANTHER" id="PTHR33284:SF1">
    <property type="entry name" value="RIBOSOMAL PROTEIN L25_GLN-TRNA SYNTHETASE, ANTI-CODON-BINDING DOMAIN-CONTAINING PROTEIN"/>
    <property type="match status" value="1"/>
</dbReference>
<dbReference type="InterPro" id="IPR037121">
    <property type="entry name" value="Ribosomal_bL25_C"/>
</dbReference>
<keyword evidence="3 5" id="KW-0689">Ribosomal protein</keyword>
<dbReference type="GO" id="GO:0008097">
    <property type="term" value="F:5S rRNA binding"/>
    <property type="evidence" value="ECO:0007669"/>
    <property type="project" value="InterPro"/>
</dbReference>
<feature type="domain" description="Large ribosomal subunit protein bL25 L25" evidence="6">
    <location>
        <begin position="4"/>
        <end position="90"/>
    </location>
</feature>
<dbReference type="Pfam" id="PF14693">
    <property type="entry name" value="Ribosomal_TL5_C"/>
    <property type="match status" value="1"/>
</dbReference>
<dbReference type="Gene3D" id="2.40.240.10">
    <property type="entry name" value="Ribosomal Protein L25, Chain P"/>
    <property type="match status" value="1"/>
</dbReference>
<evidence type="ECO:0000313" key="9">
    <source>
        <dbReference type="Proteomes" id="UP000006316"/>
    </source>
</evidence>
<gene>
    <name evidence="5" type="primary">rplY</name>
    <name evidence="5" type="synonym">ctc</name>
    <name evidence="8" type="ORF">BABA_01495</name>
</gene>
<accession>K6EDE1</accession>